<dbReference type="EMBL" id="QCYY01002757">
    <property type="protein sequence ID" value="ROT67814.1"/>
    <property type="molecule type" value="Genomic_DNA"/>
</dbReference>
<dbReference type="GO" id="GO:0005789">
    <property type="term" value="C:endoplasmic reticulum membrane"/>
    <property type="evidence" value="ECO:0007669"/>
    <property type="project" value="TreeGrafter"/>
</dbReference>
<dbReference type="GO" id="GO:0008429">
    <property type="term" value="F:phosphatidylethanolamine binding"/>
    <property type="evidence" value="ECO:0007669"/>
    <property type="project" value="TreeGrafter"/>
</dbReference>
<evidence type="ECO:0000313" key="12">
    <source>
        <dbReference type="EMBL" id="ROT67814.1"/>
    </source>
</evidence>
<evidence type="ECO:0000256" key="4">
    <source>
        <dbReference type="ARBA" id="ARBA00022723"/>
    </source>
</evidence>
<evidence type="ECO:0000256" key="5">
    <source>
        <dbReference type="ARBA" id="ARBA00022737"/>
    </source>
</evidence>
<keyword evidence="8" id="KW-0445">Lipid transport</keyword>
<keyword evidence="9" id="KW-0446">Lipid-binding</keyword>
<evidence type="ECO:0000256" key="9">
    <source>
        <dbReference type="ARBA" id="ARBA00023121"/>
    </source>
</evidence>
<dbReference type="CDD" id="cd21670">
    <property type="entry name" value="SMP_ESyt"/>
    <property type="match status" value="1"/>
</dbReference>
<dbReference type="PROSITE" id="PS51847">
    <property type="entry name" value="SMP"/>
    <property type="match status" value="1"/>
</dbReference>
<keyword evidence="7" id="KW-1133">Transmembrane helix</keyword>
<accession>A0A3R7MR53</accession>
<dbReference type="PANTHER" id="PTHR45761">
    <property type="entry name" value="EXTENDED SYNAPTOTAGMIN-LIKE PROTEIN 2, ISOFORM C"/>
    <property type="match status" value="1"/>
</dbReference>
<sequence length="261" mass="29396">MESAEWLNLLIRQLWPSAEQYANELCRNTIGPALRSALEVYKLKSFRFEEVELGQTPPRFTGIKVYDDQALPEVVMDVDCEYFGDGKIKASISDMPIGIEDMQLSGRLRIVMKPLVKDLPLVGGVHVLFLGKPKLSYNLTGTANVLDLPVVKSILYRAVEEQVERLMVMPNKLPIQIVNSIDVADFMCPVPSGVVRLHIIENLAKKDIGILNMNKPDPYCIMRIGLQNFKTETFKNTSNPKWDACKEVGTWDVQGAQAWLC</sequence>
<evidence type="ECO:0000256" key="8">
    <source>
        <dbReference type="ARBA" id="ARBA00023055"/>
    </source>
</evidence>
<dbReference type="Proteomes" id="UP000283509">
    <property type="component" value="Unassembled WGS sequence"/>
</dbReference>
<keyword evidence="5" id="KW-0677">Repeat</keyword>
<dbReference type="InterPro" id="IPR035892">
    <property type="entry name" value="C2_domain_sf"/>
</dbReference>
<dbReference type="AlphaFoldDB" id="A0A3R7MR53"/>
<evidence type="ECO:0000259" key="11">
    <source>
        <dbReference type="PROSITE" id="PS51847"/>
    </source>
</evidence>
<dbReference type="OrthoDB" id="1029639at2759"/>
<reference evidence="12 13" key="1">
    <citation type="submission" date="2018-04" db="EMBL/GenBank/DDBJ databases">
        <authorList>
            <person name="Zhang X."/>
            <person name="Yuan J."/>
            <person name="Li F."/>
            <person name="Xiang J."/>
        </authorList>
    </citation>
    <scope>NUCLEOTIDE SEQUENCE [LARGE SCALE GENOMIC DNA]</scope>
    <source>
        <tissue evidence="12">Muscle</tissue>
    </source>
</reference>
<dbReference type="GO" id="GO:0035091">
    <property type="term" value="F:phosphatidylinositol binding"/>
    <property type="evidence" value="ECO:0007669"/>
    <property type="project" value="TreeGrafter"/>
</dbReference>
<evidence type="ECO:0000256" key="7">
    <source>
        <dbReference type="ARBA" id="ARBA00022989"/>
    </source>
</evidence>
<dbReference type="InterPro" id="IPR039010">
    <property type="entry name" value="Synaptotagmin_SMP"/>
</dbReference>
<feature type="domain" description="SMP-LTD" evidence="11">
    <location>
        <begin position="1"/>
        <end position="178"/>
    </location>
</feature>
<comment type="caution">
    <text evidence="12">The sequence shown here is derived from an EMBL/GenBank/DDBJ whole genome shotgun (WGS) entry which is preliminary data.</text>
</comment>
<keyword evidence="2" id="KW-0813">Transport</keyword>
<evidence type="ECO:0000256" key="6">
    <source>
        <dbReference type="ARBA" id="ARBA00022837"/>
    </source>
</evidence>
<keyword evidence="13" id="KW-1185">Reference proteome</keyword>
<gene>
    <name evidence="12" type="ORF">C7M84_014102</name>
</gene>
<proteinExistence type="predicted"/>
<keyword evidence="3" id="KW-0812">Transmembrane</keyword>
<dbReference type="GO" id="GO:0005509">
    <property type="term" value="F:calcium ion binding"/>
    <property type="evidence" value="ECO:0007669"/>
    <property type="project" value="TreeGrafter"/>
</dbReference>
<dbReference type="PANTHER" id="PTHR45761:SF1">
    <property type="entry name" value="EXTENDED SYNAPTOTAGMIN-LIKE PROTEIN 2, ISOFORM C"/>
    <property type="match status" value="1"/>
</dbReference>
<organism evidence="12 13">
    <name type="scientific">Penaeus vannamei</name>
    <name type="common">Whiteleg shrimp</name>
    <name type="synonym">Litopenaeus vannamei</name>
    <dbReference type="NCBI Taxonomy" id="6689"/>
    <lineage>
        <taxon>Eukaryota</taxon>
        <taxon>Metazoa</taxon>
        <taxon>Ecdysozoa</taxon>
        <taxon>Arthropoda</taxon>
        <taxon>Crustacea</taxon>
        <taxon>Multicrustacea</taxon>
        <taxon>Malacostraca</taxon>
        <taxon>Eumalacostraca</taxon>
        <taxon>Eucarida</taxon>
        <taxon>Decapoda</taxon>
        <taxon>Dendrobranchiata</taxon>
        <taxon>Penaeoidea</taxon>
        <taxon>Penaeidae</taxon>
        <taxon>Penaeus</taxon>
    </lineage>
</organism>
<keyword evidence="4" id="KW-0479">Metal-binding</keyword>
<keyword evidence="10" id="KW-0472">Membrane</keyword>
<evidence type="ECO:0000256" key="2">
    <source>
        <dbReference type="ARBA" id="ARBA00022448"/>
    </source>
</evidence>
<dbReference type="Gene3D" id="2.60.40.150">
    <property type="entry name" value="C2 domain"/>
    <property type="match status" value="1"/>
</dbReference>
<dbReference type="SUPFAM" id="SSF49562">
    <property type="entry name" value="C2 domain (Calcium/lipid-binding domain, CaLB)"/>
    <property type="match status" value="1"/>
</dbReference>
<reference evidence="12 13" key="2">
    <citation type="submission" date="2019-01" db="EMBL/GenBank/DDBJ databases">
        <title>The decoding of complex shrimp genome reveals the adaptation for benthos swimmer, frequently molting mechanism and breeding impact on genome.</title>
        <authorList>
            <person name="Sun Y."/>
            <person name="Gao Y."/>
            <person name="Yu Y."/>
        </authorList>
    </citation>
    <scope>NUCLEOTIDE SEQUENCE [LARGE SCALE GENOMIC DNA]</scope>
    <source>
        <tissue evidence="12">Muscle</tissue>
    </source>
</reference>
<evidence type="ECO:0000256" key="3">
    <source>
        <dbReference type="ARBA" id="ARBA00022692"/>
    </source>
</evidence>
<evidence type="ECO:0000256" key="10">
    <source>
        <dbReference type="ARBA" id="ARBA00023136"/>
    </source>
</evidence>
<protein>
    <recommendedName>
        <fullName evidence="11">SMP-LTD domain-containing protein</fullName>
    </recommendedName>
</protein>
<dbReference type="GO" id="GO:0031210">
    <property type="term" value="F:phosphatidylcholine binding"/>
    <property type="evidence" value="ECO:0007669"/>
    <property type="project" value="TreeGrafter"/>
</dbReference>
<dbReference type="InterPro" id="IPR031468">
    <property type="entry name" value="SMP_LBD"/>
</dbReference>
<dbReference type="InterPro" id="IPR000008">
    <property type="entry name" value="C2_dom"/>
</dbReference>
<keyword evidence="6" id="KW-0106">Calcium</keyword>
<dbReference type="GO" id="GO:0006869">
    <property type="term" value="P:lipid transport"/>
    <property type="evidence" value="ECO:0007669"/>
    <property type="project" value="UniProtKB-KW"/>
</dbReference>
<dbReference type="Pfam" id="PF00168">
    <property type="entry name" value="C2"/>
    <property type="match status" value="1"/>
</dbReference>
<dbReference type="GO" id="GO:0005544">
    <property type="term" value="F:calcium-dependent phospholipid binding"/>
    <property type="evidence" value="ECO:0007669"/>
    <property type="project" value="TreeGrafter"/>
</dbReference>
<evidence type="ECO:0000313" key="13">
    <source>
        <dbReference type="Proteomes" id="UP000283509"/>
    </source>
</evidence>
<evidence type="ECO:0000256" key="1">
    <source>
        <dbReference type="ARBA" id="ARBA00004370"/>
    </source>
</evidence>
<dbReference type="Pfam" id="PF17047">
    <property type="entry name" value="SMP_LBD"/>
    <property type="match status" value="1"/>
</dbReference>
<dbReference type="InterPro" id="IPR051634">
    <property type="entry name" value="Extended_Synaptotagmin"/>
</dbReference>
<comment type="subcellular location">
    <subcellularLocation>
        <location evidence="1">Membrane</location>
    </subcellularLocation>
</comment>
<name>A0A3R7MR53_PENVA</name>